<dbReference type="InterPro" id="IPR003593">
    <property type="entry name" value="AAA+_ATPase"/>
</dbReference>
<dbReference type="Pfam" id="PF21010">
    <property type="entry name" value="HA2_C"/>
    <property type="match status" value="1"/>
</dbReference>
<dbReference type="InterPro" id="IPR007502">
    <property type="entry name" value="Helicase-assoc_dom"/>
</dbReference>
<comment type="catalytic activity">
    <reaction evidence="10">
        <text>ATP + H2O = ADP + phosphate + H(+)</text>
        <dbReference type="Rhea" id="RHEA:13065"/>
        <dbReference type="ChEBI" id="CHEBI:15377"/>
        <dbReference type="ChEBI" id="CHEBI:15378"/>
        <dbReference type="ChEBI" id="CHEBI:30616"/>
        <dbReference type="ChEBI" id="CHEBI:43474"/>
        <dbReference type="ChEBI" id="CHEBI:456216"/>
        <dbReference type="EC" id="3.6.4.13"/>
    </reaction>
</comment>
<evidence type="ECO:0000256" key="7">
    <source>
        <dbReference type="ARBA" id="ARBA00022840"/>
    </source>
</evidence>
<feature type="compositionally biased region" description="Basic and acidic residues" evidence="11">
    <location>
        <begin position="54"/>
        <end position="69"/>
    </location>
</feature>
<dbReference type="PROSITE" id="PS51194">
    <property type="entry name" value="HELICASE_CTER"/>
    <property type="match status" value="1"/>
</dbReference>
<dbReference type="FunFam" id="3.40.50.300:FF:000637">
    <property type="entry name" value="ATP-dependent RNA helicase DHX37/DHR1"/>
    <property type="match status" value="1"/>
</dbReference>
<feature type="compositionally biased region" description="Basic and acidic residues" evidence="11">
    <location>
        <begin position="387"/>
        <end position="396"/>
    </location>
</feature>
<sequence length="1263" mass="138557">MRQLRERYNAKARQSNAGSSHKKRKRVKTAAEGEDHGHSEQYTTDPNAEIVVSKSEEAKEQDRKERLRQELLAQSNSKVNSKKKKRLDKYIEKKLKQEDRVVLFEKLSKSQAELSTAFGLQSSSTLGTGAARTRQEQLERDEDKEIRRALGGIAQTGGKKRKRSQAAHAAPSGLSDESDHGDEDSDADDGESVERVGEEGTSRANPVVIVDSGFSAVSAISGPAGTQISQVGSALHRNADGSVVAPRVSQRKPKQGKTLFSSWNRRKASRVEEESDSSFDSSDSAYDSDSDKEEGASEDVEQTHLEAEEEEEGGEGEGSDEDDSASSEEEGEESPPPEPKRKKLGFKDWAVKQLSAAKGYVAPIDDSEPNTSAEPEAAPPPPKKRKTDPNAPHEMRGPLGRDLVLPKTSFAEELGKSKSTGDGRASKKVVTVTRPPDVEEARLLLPIVAEEQPIMEAILLNPVVVICGETGSGKTTQVPQFLYEAGFGIPDSDNPGMIGVTQPRRVAAMSMASRVAQELSLSSSKVSYQIRYDATVSPDTSIKFMTDGVLLRELATDFLLTKYSVIIIDEAHERSMNTDILIGVLSRVIKLREKMWLEKKVDVKPLRLIIMSATLRVSDFAENTALFATPPPVINVPARQHPVTIHFSRRTQPDYVTEAIKKASKIHSRLPPGGILIFLTGQNEITGVCRKLEARYSAKALEERKRRRRAAMPDASENIHTEPATIPKNVDVEAEDVDLGVSETQEIALDVDGDLADAMDDEDGLDSDDDAENDALGIDAEESDVPMHVVPLYALLPSDKQMRVFQPPPAGHRLVVVATNVAETSLTIPGIRYVVDCGRAKERRYDVTSGIQSFQVNWTSKASAAQRAGRAGRTGPGHCYRLYSSPLYENYFEQFSQPEIVRMPIEGVVLQMKSMHIDSVINFPFPTPPDRTNLRKAETILTHLGALKSAAGGLVGNAEITEIGKAISLFPLSPRYGRMLVSGRQHGCMPYLVTLVAALSVGDPFLREENVGDGRSDEEEDEEEVMSHLTSDAARAKEVRRLRRKAFFSNQQLHSSLGNNSSDVFRILSVVGAYEFSGGGLKFCEEHFVRPKAMEEIHKLRAQINSIVQSNFPDVDIGFKSNIKPPSALQLKVLRQLLAAGFIDQIAVRKDRVTKDGSGGQQYTTSRGVPYQAIGIAEDVFIHPSSVLFGVSPPEYVVFTETVRTSKIWMKGVTVINATWLASLGKALCSYSKPVKNKDGQSMVIPRYGPFGWELPAIKEPVS</sequence>
<dbReference type="SMART" id="SM00847">
    <property type="entry name" value="HA2"/>
    <property type="match status" value="1"/>
</dbReference>
<evidence type="ECO:0000256" key="3">
    <source>
        <dbReference type="ARBA" id="ARBA00012552"/>
    </source>
</evidence>
<dbReference type="PANTHER" id="PTHR18934:SF99">
    <property type="entry name" value="ATP-DEPENDENT RNA HELICASE DHX37-RELATED"/>
    <property type="match status" value="1"/>
</dbReference>
<evidence type="ECO:0000313" key="14">
    <source>
        <dbReference type="EMBL" id="TCD66617.1"/>
    </source>
</evidence>
<dbReference type="SMART" id="SM00382">
    <property type="entry name" value="AAA"/>
    <property type="match status" value="1"/>
</dbReference>
<keyword evidence="15" id="KW-1185">Reference proteome</keyword>
<proteinExistence type="inferred from homology"/>
<evidence type="ECO:0000256" key="1">
    <source>
        <dbReference type="ARBA" id="ARBA00004604"/>
    </source>
</evidence>
<dbReference type="Pfam" id="PF00270">
    <property type="entry name" value="DEAD"/>
    <property type="match status" value="1"/>
</dbReference>
<evidence type="ECO:0000256" key="10">
    <source>
        <dbReference type="ARBA" id="ARBA00047984"/>
    </source>
</evidence>
<feature type="domain" description="Helicase C-terminal" evidence="13">
    <location>
        <begin position="725"/>
        <end position="916"/>
    </location>
</feature>
<evidence type="ECO:0000256" key="11">
    <source>
        <dbReference type="SAM" id="MobiDB-lite"/>
    </source>
</evidence>
<dbReference type="InterPro" id="IPR048333">
    <property type="entry name" value="HA2_WH"/>
</dbReference>
<comment type="subcellular location">
    <subcellularLocation>
        <location evidence="1">Nucleus</location>
        <location evidence="1">Nucleolus</location>
    </subcellularLocation>
</comment>
<dbReference type="GO" id="GO:0003724">
    <property type="term" value="F:RNA helicase activity"/>
    <property type="evidence" value="ECO:0007669"/>
    <property type="project" value="UniProtKB-EC"/>
</dbReference>
<dbReference type="PROSITE" id="PS51192">
    <property type="entry name" value="HELICASE_ATP_BIND_1"/>
    <property type="match status" value="1"/>
</dbReference>
<feature type="domain" description="Helicase ATP-binding" evidence="12">
    <location>
        <begin position="455"/>
        <end position="633"/>
    </location>
</feature>
<feature type="region of interest" description="Disordered" evidence="11">
    <location>
        <begin position="242"/>
        <end position="347"/>
    </location>
</feature>
<evidence type="ECO:0000256" key="2">
    <source>
        <dbReference type="ARBA" id="ARBA00008792"/>
    </source>
</evidence>
<feature type="compositionally biased region" description="Basic and acidic residues" evidence="11">
    <location>
        <begin position="133"/>
        <end position="148"/>
    </location>
</feature>
<comment type="similarity">
    <text evidence="2">Belongs to the DEAD box helicase family. DEAH subfamily.</text>
</comment>
<keyword evidence="8" id="KW-0694">RNA-binding</keyword>
<dbReference type="GO" id="GO:0003723">
    <property type="term" value="F:RNA binding"/>
    <property type="evidence" value="ECO:0007669"/>
    <property type="project" value="UniProtKB-KW"/>
</dbReference>
<dbReference type="Pfam" id="PF04408">
    <property type="entry name" value="WHD_HA2"/>
    <property type="match status" value="1"/>
</dbReference>
<dbReference type="Gene3D" id="1.20.120.1080">
    <property type="match status" value="1"/>
</dbReference>
<evidence type="ECO:0000256" key="8">
    <source>
        <dbReference type="ARBA" id="ARBA00022884"/>
    </source>
</evidence>
<dbReference type="EMBL" id="RWJN01000128">
    <property type="protein sequence ID" value="TCD66617.1"/>
    <property type="molecule type" value="Genomic_DNA"/>
</dbReference>
<evidence type="ECO:0000256" key="5">
    <source>
        <dbReference type="ARBA" id="ARBA00022801"/>
    </source>
</evidence>
<dbReference type="InterPro" id="IPR014001">
    <property type="entry name" value="Helicase_ATP-bd"/>
</dbReference>
<protein>
    <recommendedName>
        <fullName evidence="3">RNA helicase</fullName>
        <ecNumber evidence="3">3.6.4.13</ecNumber>
    </recommendedName>
</protein>
<dbReference type="STRING" id="92696.A0A4V2MWK7"/>
<keyword evidence="4" id="KW-0547">Nucleotide-binding</keyword>
<dbReference type="PANTHER" id="PTHR18934">
    <property type="entry name" value="ATP-DEPENDENT RNA HELICASE"/>
    <property type="match status" value="1"/>
</dbReference>
<evidence type="ECO:0000259" key="13">
    <source>
        <dbReference type="PROSITE" id="PS51194"/>
    </source>
</evidence>
<feature type="compositionally biased region" description="Acidic residues" evidence="11">
    <location>
        <begin position="179"/>
        <end position="191"/>
    </location>
</feature>
<keyword evidence="7" id="KW-0067">ATP-binding</keyword>
<evidence type="ECO:0000256" key="4">
    <source>
        <dbReference type="ARBA" id="ARBA00022741"/>
    </source>
</evidence>
<feature type="region of interest" description="Disordered" evidence="11">
    <location>
        <begin position="116"/>
        <end position="209"/>
    </location>
</feature>
<feature type="compositionally biased region" description="Acidic residues" evidence="11">
    <location>
        <begin position="307"/>
        <end position="335"/>
    </location>
</feature>
<accession>A0A4V2MWK7</accession>
<dbReference type="GO" id="GO:0005730">
    <property type="term" value="C:nucleolus"/>
    <property type="evidence" value="ECO:0007669"/>
    <property type="project" value="UniProtKB-SubCell"/>
</dbReference>
<dbReference type="SUPFAM" id="SSF52540">
    <property type="entry name" value="P-loop containing nucleoside triphosphate hydrolases"/>
    <property type="match status" value="1"/>
</dbReference>
<dbReference type="GO" id="GO:0005524">
    <property type="term" value="F:ATP binding"/>
    <property type="evidence" value="ECO:0007669"/>
    <property type="project" value="UniProtKB-KW"/>
</dbReference>
<gene>
    <name evidence="14" type="primary">ECM16</name>
    <name evidence="14" type="ORF">EIP91_001127</name>
</gene>
<dbReference type="SMART" id="SM00490">
    <property type="entry name" value="HELICc"/>
    <property type="match status" value="1"/>
</dbReference>
<dbReference type="PROSITE" id="PS00690">
    <property type="entry name" value="DEAH_ATP_HELICASE"/>
    <property type="match status" value="1"/>
</dbReference>
<dbReference type="EC" id="3.6.4.13" evidence="3"/>
<feature type="compositionally biased region" description="Basic and acidic residues" evidence="11">
    <location>
        <begin position="192"/>
        <end position="201"/>
    </location>
</feature>
<dbReference type="CDD" id="cd17982">
    <property type="entry name" value="DEXHc_DHX37"/>
    <property type="match status" value="1"/>
</dbReference>
<dbReference type="InterPro" id="IPR001650">
    <property type="entry name" value="Helicase_C-like"/>
</dbReference>
<dbReference type="Proteomes" id="UP000292702">
    <property type="component" value="Unassembled WGS sequence"/>
</dbReference>
<feature type="region of interest" description="Disordered" evidence="11">
    <location>
        <begin position="1"/>
        <end position="87"/>
    </location>
</feature>
<dbReference type="GO" id="GO:1990904">
    <property type="term" value="C:ribonucleoprotein complex"/>
    <property type="evidence" value="ECO:0007669"/>
    <property type="project" value="UniProtKB-ARBA"/>
</dbReference>
<reference evidence="14 15" key="1">
    <citation type="submission" date="2018-11" db="EMBL/GenBank/DDBJ databases">
        <title>Genome assembly of Steccherinum ochraceum LE-BIN_3174, the white-rot fungus of the Steccherinaceae family (The Residual Polyporoid clade, Polyporales, Basidiomycota).</title>
        <authorList>
            <person name="Fedorova T.V."/>
            <person name="Glazunova O.A."/>
            <person name="Landesman E.O."/>
            <person name="Moiseenko K.V."/>
            <person name="Psurtseva N.V."/>
            <person name="Savinova O.S."/>
            <person name="Shakhova N.V."/>
            <person name="Tyazhelova T.V."/>
            <person name="Vasina D.V."/>
        </authorList>
    </citation>
    <scope>NUCLEOTIDE SEQUENCE [LARGE SCALE GENOMIC DNA]</scope>
    <source>
        <strain evidence="14 15">LE-BIN_3174</strain>
    </source>
</reference>
<evidence type="ECO:0000256" key="9">
    <source>
        <dbReference type="ARBA" id="ARBA00023242"/>
    </source>
</evidence>
<dbReference type="GO" id="GO:0016787">
    <property type="term" value="F:hydrolase activity"/>
    <property type="evidence" value="ECO:0007669"/>
    <property type="project" value="UniProtKB-KW"/>
</dbReference>
<feature type="region of interest" description="Disordered" evidence="11">
    <location>
        <begin position="1009"/>
        <end position="1030"/>
    </location>
</feature>
<name>A0A4V2MWK7_9APHY</name>
<dbReference type="FunFam" id="3.40.50.300:FF:003770">
    <property type="entry name" value="ATP-dependent RNA helicase DHR1, putative"/>
    <property type="match status" value="1"/>
</dbReference>
<comment type="caution">
    <text evidence="14">The sequence shown here is derived from an EMBL/GenBank/DDBJ whole genome shotgun (WGS) entry which is preliminary data.</text>
</comment>
<feature type="compositionally biased region" description="Basic and acidic residues" evidence="11">
    <location>
        <begin position="29"/>
        <end position="39"/>
    </location>
</feature>
<dbReference type="InterPro" id="IPR002464">
    <property type="entry name" value="DNA/RNA_helicase_DEAH_CS"/>
</dbReference>
<dbReference type="SMART" id="SM00487">
    <property type="entry name" value="DEXDc"/>
    <property type="match status" value="1"/>
</dbReference>
<dbReference type="CDD" id="cd18791">
    <property type="entry name" value="SF2_C_RHA"/>
    <property type="match status" value="1"/>
</dbReference>
<dbReference type="Pfam" id="PF00271">
    <property type="entry name" value="Helicase_C"/>
    <property type="match status" value="1"/>
</dbReference>
<dbReference type="GO" id="GO:0000462">
    <property type="term" value="P:maturation of SSU-rRNA from tricistronic rRNA transcript (SSU-rRNA, 5.8S rRNA, LSU-rRNA)"/>
    <property type="evidence" value="ECO:0007669"/>
    <property type="project" value="TreeGrafter"/>
</dbReference>
<dbReference type="Gene3D" id="3.40.50.300">
    <property type="entry name" value="P-loop containing nucleotide triphosphate hydrolases"/>
    <property type="match status" value="2"/>
</dbReference>
<dbReference type="AlphaFoldDB" id="A0A4V2MWK7"/>
<evidence type="ECO:0000259" key="12">
    <source>
        <dbReference type="PROSITE" id="PS51192"/>
    </source>
</evidence>
<keyword evidence="5" id="KW-0378">Hydrolase</keyword>
<evidence type="ECO:0000313" key="15">
    <source>
        <dbReference type="Proteomes" id="UP000292702"/>
    </source>
</evidence>
<dbReference type="InterPro" id="IPR011545">
    <property type="entry name" value="DEAD/DEAH_box_helicase_dom"/>
</dbReference>
<feature type="region of interest" description="Disordered" evidence="11">
    <location>
        <begin position="360"/>
        <end position="404"/>
    </location>
</feature>
<organism evidence="14 15">
    <name type="scientific">Steccherinum ochraceum</name>
    <dbReference type="NCBI Taxonomy" id="92696"/>
    <lineage>
        <taxon>Eukaryota</taxon>
        <taxon>Fungi</taxon>
        <taxon>Dikarya</taxon>
        <taxon>Basidiomycota</taxon>
        <taxon>Agaricomycotina</taxon>
        <taxon>Agaricomycetes</taxon>
        <taxon>Polyporales</taxon>
        <taxon>Steccherinaceae</taxon>
        <taxon>Steccherinum</taxon>
    </lineage>
</organism>
<keyword evidence="9" id="KW-0539">Nucleus</keyword>
<dbReference type="OrthoDB" id="10253254at2759"/>
<feature type="compositionally biased region" description="Acidic residues" evidence="11">
    <location>
        <begin position="286"/>
        <end position="300"/>
    </location>
</feature>
<dbReference type="InterPro" id="IPR027417">
    <property type="entry name" value="P-loop_NTPase"/>
</dbReference>
<dbReference type="Pfam" id="PF07717">
    <property type="entry name" value="OB_NTP_bind"/>
    <property type="match status" value="1"/>
</dbReference>
<evidence type="ECO:0000256" key="6">
    <source>
        <dbReference type="ARBA" id="ARBA00022806"/>
    </source>
</evidence>
<dbReference type="InterPro" id="IPR011709">
    <property type="entry name" value="DEAD-box_helicase_OB_fold"/>
</dbReference>
<keyword evidence="6 14" id="KW-0347">Helicase</keyword>
<feature type="compositionally biased region" description="Polar residues" evidence="11">
    <location>
        <begin position="116"/>
        <end position="127"/>
    </location>
</feature>